<dbReference type="PROSITE" id="PS01229">
    <property type="entry name" value="COF_2"/>
    <property type="match status" value="1"/>
</dbReference>
<dbReference type="NCBIfam" id="TIGR00099">
    <property type="entry name" value="Cof-subfamily"/>
    <property type="match status" value="1"/>
</dbReference>
<reference evidence="1 2" key="1">
    <citation type="submission" date="2017-11" db="EMBL/GenBank/DDBJ databases">
        <title>Genomic Encyclopedia of Archaeal and Bacterial Type Strains, Phase II (KMG-II): From Individual Species to Whole Genera.</title>
        <authorList>
            <person name="Goeker M."/>
        </authorList>
    </citation>
    <scope>NUCLEOTIDE SEQUENCE [LARGE SCALE GENOMIC DNA]</scope>
    <source>
        <strain evidence="1 2">DSM 22413</strain>
    </source>
</reference>
<comment type="caution">
    <text evidence="1">The sequence shown here is derived from an EMBL/GenBank/DDBJ whole genome shotgun (WGS) entry which is preliminary data.</text>
</comment>
<dbReference type="Gene3D" id="3.40.50.1000">
    <property type="entry name" value="HAD superfamily/HAD-like"/>
    <property type="match status" value="1"/>
</dbReference>
<dbReference type="GO" id="GO:0005829">
    <property type="term" value="C:cytosol"/>
    <property type="evidence" value="ECO:0007669"/>
    <property type="project" value="TreeGrafter"/>
</dbReference>
<dbReference type="PANTHER" id="PTHR10000:SF25">
    <property type="entry name" value="PHOSPHATASE YKRA-RELATED"/>
    <property type="match status" value="1"/>
</dbReference>
<sequence>MTSLAPSRRRAVFLDVDGTYLSVHGVVPPSARDAVAQARAAGHLVFLCTGRSLPQITADVREPGFDGIVAGAGAYAELADGTVLRHVTYAPDELHHAAGVLERHGVEHLLETNTVLVGTPGAPRVLRGLIDASEGDSHREAFEAIVEAIRTDEPHDRTDVNKVIVLDSPVPLDTLRAELGDTFVIVPASVALMGPHSGEIQLRAVHKGAGVTAVLDHLGLDPADAVAFGDGANDVEMLELVGTGVAMGGSGASAVAAADLVTDRPEDDGIAHGFARLGLTTP</sequence>
<dbReference type="Proteomes" id="UP000231586">
    <property type="component" value="Unassembled WGS sequence"/>
</dbReference>
<keyword evidence="2" id="KW-1185">Reference proteome</keyword>
<evidence type="ECO:0000313" key="2">
    <source>
        <dbReference type="Proteomes" id="UP000231586"/>
    </source>
</evidence>
<evidence type="ECO:0000313" key="1">
    <source>
        <dbReference type="EMBL" id="PJI94806.1"/>
    </source>
</evidence>
<accession>A0A2M8WV89</accession>
<organism evidence="1 2">
    <name type="scientific">Luteimicrobium subarcticum</name>
    <dbReference type="NCBI Taxonomy" id="620910"/>
    <lineage>
        <taxon>Bacteria</taxon>
        <taxon>Bacillati</taxon>
        <taxon>Actinomycetota</taxon>
        <taxon>Actinomycetes</taxon>
        <taxon>Micrococcales</taxon>
        <taxon>Luteimicrobium</taxon>
    </lineage>
</organism>
<name>A0A2M8WV89_9MICO</name>
<dbReference type="Gene3D" id="3.30.1240.10">
    <property type="match status" value="1"/>
</dbReference>
<dbReference type="GO" id="GO:0016791">
    <property type="term" value="F:phosphatase activity"/>
    <property type="evidence" value="ECO:0007669"/>
    <property type="project" value="TreeGrafter"/>
</dbReference>
<protein>
    <recommendedName>
        <fullName evidence="3">Cof subfamily protein (Haloacid dehalogenase superfamily)/HAD superfamily hydrolase (TIGR01484 family)</fullName>
    </recommendedName>
</protein>
<dbReference type="OrthoDB" id="3180855at2"/>
<gene>
    <name evidence="1" type="ORF">CLV34_0654</name>
</gene>
<dbReference type="InterPro" id="IPR036412">
    <property type="entry name" value="HAD-like_sf"/>
</dbReference>
<dbReference type="InterPro" id="IPR023214">
    <property type="entry name" value="HAD_sf"/>
</dbReference>
<dbReference type="PANTHER" id="PTHR10000">
    <property type="entry name" value="PHOSPHOSERINE PHOSPHATASE"/>
    <property type="match status" value="1"/>
</dbReference>
<proteinExistence type="predicted"/>
<dbReference type="AlphaFoldDB" id="A0A2M8WV89"/>
<dbReference type="InterPro" id="IPR000150">
    <property type="entry name" value="Cof"/>
</dbReference>
<dbReference type="RefSeq" id="WP_157803677.1">
    <property type="nucleotide sequence ID" value="NZ_PGTZ01000006.1"/>
</dbReference>
<dbReference type="SUPFAM" id="SSF56784">
    <property type="entry name" value="HAD-like"/>
    <property type="match status" value="1"/>
</dbReference>
<evidence type="ECO:0008006" key="3">
    <source>
        <dbReference type="Google" id="ProtNLM"/>
    </source>
</evidence>
<dbReference type="EMBL" id="PGTZ01000006">
    <property type="protein sequence ID" value="PJI94806.1"/>
    <property type="molecule type" value="Genomic_DNA"/>
</dbReference>
<dbReference type="Pfam" id="PF08282">
    <property type="entry name" value="Hydrolase_3"/>
    <property type="match status" value="1"/>
</dbReference>
<dbReference type="GO" id="GO:0000287">
    <property type="term" value="F:magnesium ion binding"/>
    <property type="evidence" value="ECO:0007669"/>
    <property type="project" value="TreeGrafter"/>
</dbReference>